<evidence type="ECO:0008006" key="4">
    <source>
        <dbReference type="Google" id="ProtNLM"/>
    </source>
</evidence>
<dbReference type="EMBL" id="JAGEUA010000002">
    <property type="protein sequence ID" value="KAL1007739.1"/>
    <property type="molecule type" value="Genomic_DNA"/>
</dbReference>
<name>A0ABD0XFS0_UMBPY</name>
<protein>
    <recommendedName>
        <fullName evidence="4">Secreted protein</fullName>
    </recommendedName>
</protein>
<dbReference type="AlphaFoldDB" id="A0ABD0XFS0"/>
<dbReference type="Proteomes" id="UP001557470">
    <property type="component" value="Unassembled WGS sequence"/>
</dbReference>
<sequence length="76" mass="8828">MRRSNTLTVCVLRGLITQFFWAAGLENSRPMKTVAYFSLKWQYEQRGEKAQRPTGYEVYRAIGARLRGRVKSKSVN</sequence>
<keyword evidence="3" id="KW-1185">Reference proteome</keyword>
<keyword evidence="1" id="KW-0732">Signal</keyword>
<comment type="caution">
    <text evidence="2">The sequence shown here is derived from an EMBL/GenBank/DDBJ whole genome shotgun (WGS) entry which is preliminary data.</text>
</comment>
<gene>
    <name evidence="2" type="ORF">UPYG_G00090990</name>
</gene>
<evidence type="ECO:0000256" key="1">
    <source>
        <dbReference type="SAM" id="SignalP"/>
    </source>
</evidence>
<proteinExistence type="predicted"/>
<accession>A0ABD0XFS0</accession>
<reference evidence="2 3" key="1">
    <citation type="submission" date="2024-06" db="EMBL/GenBank/DDBJ databases">
        <authorList>
            <person name="Pan Q."/>
            <person name="Wen M."/>
            <person name="Jouanno E."/>
            <person name="Zahm M."/>
            <person name="Klopp C."/>
            <person name="Cabau C."/>
            <person name="Louis A."/>
            <person name="Berthelot C."/>
            <person name="Parey E."/>
            <person name="Roest Crollius H."/>
            <person name="Montfort J."/>
            <person name="Robinson-Rechavi M."/>
            <person name="Bouchez O."/>
            <person name="Lampietro C."/>
            <person name="Lopez Roques C."/>
            <person name="Donnadieu C."/>
            <person name="Postlethwait J."/>
            <person name="Bobe J."/>
            <person name="Verreycken H."/>
            <person name="Guiguen Y."/>
        </authorList>
    </citation>
    <scope>NUCLEOTIDE SEQUENCE [LARGE SCALE GENOMIC DNA]</scope>
    <source>
        <strain evidence="2">Up_M1</strain>
        <tissue evidence="2">Testis</tissue>
    </source>
</reference>
<evidence type="ECO:0000313" key="3">
    <source>
        <dbReference type="Proteomes" id="UP001557470"/>
    </source>
</evidence>
<feature type="chain" id="PRO_5044807328" description="Secreted protein" evidence="1">
    <location>
        <begin position="23"/>
        <end position="76"/>
    </location>
</feature>
<organism evidence="2 3">
    <name type="scientific">Umbra pygmaea</name>
    <name type="common">Eastern mudminnow</name>
    <dbReference type="NCBI Taxonomy" id="75934"/>
    <lineage>
        <taxon>Eukaryota</taxon>
        <taxon>Metazoa</taxon>
        <taxon>Chordata</taxon>
        <taxon>Craniata</taxon>
        <taxon>Vertebrata</taxon>
        <taxon>Euteleostomi</taxon>
        <taxon>Actinopterygii</taxon>
        <taxon>Neopterygii</taxon>
        <taxon>Teleostei</taxon>
        <taxon>Protacanthopterygii</taxon>
        <taxon>Esociformes</taxon>
        <taxon>Umbridae</taxon>
        <taxon>Umbra</taxon>
    </lineage>
</organism>
<feature type="signal peptide" evidence="1">
    <location>
        <begin position="1"/>
        <end position="22"/>
    </location>
</feature>
<evidence type="ECO:0000313" key="2">
    <source>
        <dbReference type="EMBL" id="KAL1007739.1"/>
    </source>
</evidence>